<dbReference type="EMBL" id="AP014548">
    <property type="protein sequence ID" value="BAO55716.1"/>
    <property type="molecule type" value="Genomic_DNA"/>
</dbReference>
<organism evidence="1 2">
    <name type="scientific">Nonlabens marinus S1-08</name>
    <dbReference type="NCBI Taxonomy" id="1454201"/>
    <lineage>
        <taxon>Bacteria</taxon>
        <taxon>Pseudomonadati</taxon>
        <taxon>Bacteroidota</taxon>
        <taxon>Flavobacteriia</taxon>
        <taxon>Flavobacteriales</taxon>
        <taxon>Flavobacteriaceae</taxon>
        <taxon>Nonlabens</taxon>
    </lineage>
</organism>
<accession>W8W051</accession>
<dbReference type="AlphaFoldDB" id="W8W051"/>
<gene>
    <name evidence="1" type="ORF">NMS_1707</name>
</gene>
<keyword evidence="2" id="KW-1185">Reference proteome</keyword>
<dbReference type="HOGENOM" id="CLU_1004116_0_0_10"/>
<evidence type="ECO:0000313" key="1">
    <source>
        <dbReference type="EMBL" id="BAO55716.1"/>
    </source>
</evidence>
<evidence type="ECO:0000313" key="2">
    <source>
        <dbReference type="Proteomes" id="UP000031760"/>
    </source>
</evidence>
<keyword evidence="1" id="KW-0675">Receptor</keyword>
<dbReference type="KEGG" id="nmf:NMS_1707"/>
<proteinExistence type="predicted"/>
<dbReference type="Proteomes" id="UP000031760">
    <property type="component" value="Chromosome"/>
</dbReference>
<name>W8W051_9FLAO</name>
<sequence>MTSLSCEAQRKIRGVVLDSLGEGISYTSIKNVSSKKKIEFTDNKGRFLIRAKVGDTLNIENIYYENLQYVVTNTNNIEIRLKLIPGCVLVITEYYKPKKIGVSYGSNYGTTGIYANTGYLNILADTDINLGYATDFSSNDRADVTMEKHFRLRNDWDLSTTIAFQKADFKGNQFFNYQLILNPGTNYRIFKWIPSIVLAHLNYNASENIESFGYGIKHSIYIPSGICFNGSFVKYRDLYHWILGTEYNNRIVDIGLQYEDLEAYNEFSIYLSKTIRF</sequence>
<protein>
    <submittedName>
        <fullName evidence="1">TonB-dependent receptor</fullName>
    </submittedName>
</protein>
<dbReference type="STRING" id="1454201.NMS_1707"/>
<reference evidence="1 2" key="1">
    <citation type="journal article" date="2014" name="Proc. Natl. Acad. Sci. U.S.A.">
        <title>Functional characterization of flavobacteria rhodopsins reveals a unique class of light-driven chloride pump in bacteria.</title>
        <authorList>
            <person name="Yoshizawa S."/>
            <person name="Kumagai Y."/>
            <person name="Kim H."/>
            <person name="Ogura Y."/>
            <person name="Hayashi T."/>
            <person name="Iwasaki W."/>
            <person name="DeLong E.F."/>
            <person name="Kogure K."/>
        </authorList>
    </citation>
    <scope>NUCLEOTIDE SEQUENCE [LARGE SCALE GENOMIC DNA]</scope>
    <source>
        <strain evidence="1 2">S1-08</strain>
    </source>
</reference>